<dbReference type="PANTHER" id="PTHR43053">
    <property type="entry name" value="GLYCOSIDASE FAMILY 31"/>
    <property type="match status" value="1"/>
</dbReference>
<proteinExistence type="predicted"/>
<dbReference type="CDD" id="cd14791">
    <property type="entry name" value="GH36"/>
    <property type="match status" value="1"/>
</dbReference>
<keyword evidence="1" id="KW-0378">Hydrolase</keyword>
<keyword evidence="5" id="KW-1185">Reference proteome</keyword>
<dbReference type="InterPro" id="IPR050985">
    <property type="entry name" value="Alpha-glycosidase_related"/>
</dbReference>
<evidence type="ECO:0000256" key="3">
    <source>
        <dbReference type="SAM" id="Phobius"/>
    </source>
</evidence>
<gene>
    <name evidence="4" type="ORF">NDN08_003719</name>
</gene>
<keyword evidence="3" id="KW-0472">Membrane</keyword>
<feature type="transmembrane region" description="Helical" evidence="3">
    <location>
        <begin position="187"/>
        <end position="205"/>
    </location>
</feature>
<keyword evidence="3" id="KW-1133">Transmembrane helix</keyword>
<dbReference type="GO" id="GO:0016052">
    <property type="term" value="P:carbohydrate catabolic process"/>
    <property type="evidence" value="ECO:0007669"/>
    <property type="project" value="InterPro"/>
</dbReference>
<evidence type="ECO:0000313" key="5">
    <source>
        <dbReference type="Proteomes" id="UP001157974"/>
    </source>
</evidence>
<reference evidence="4 5" key="1">
    <citation type="journal article" date="2023" name="Nat. Commun.">
        <title>Origin of minicircular mitochondrial genomes in red algae.</title>
        <authorList>
            <person name="Lee Y."/>
            <person name="Cho C.H."/>
            <person name="Lee Y.M."/>
            <person name="Park S.I."/>
            <person name="Yang J.H."/>
            <person name="West J.A."/>
            <person name="Bhattacharya D."/>
            <person name="Yoon H.S."/>
        </authorList>
    </citation>
    <scope>NUCLEOTIDE SEQUENCE [LARGE SCALE GENOMIC DNA]</scope>
    <source>
        <strain evidence="4 5">CCMP1338</strain>
        <tissue evidence="4">Whole cell</tissue>
    </source>
</reference>
<evidence type="ECO:0000256" key="1">
    <source>
        <dbReference type="ARBA" id="ARBA00022801"/>
    </source>
</evidence>
<dbReference type="EMBL" id="JAMWBK010000003">
    <property type="protein sequence ID" value="KAJ8907238.1"/>
    <property type="molecule type" value="Genomic_DNA"/>
</dbReference>
<sequence length="907" mass="101841">MSDEDEVLFSWRSSEAVFEIVDRSGEVGWRFVDALSGLCKVQGRELGGRIYGSQGEVYEAGTKRPSIKKAKVKVPGGIGNVDGVVVSSNLGTVGEVQVWFGLHKGNLFTKLVALGAAEDVRLKDIILWDGDLVLGDGVRGYEDLDSGVMVDGFMPAWVAVLILIPVAFAYAALAMYMHEEKYGPLMFGHYIAVCLLFIPVVRGLSGGRIRGPRSMISNAWQSWGFCGSLRMGDPPAAPSLHWIFTRAFHDGGVHGERLPPNTLGGRNLRYCSEMFTAISDVNSRIAVVFGFLTQRQNFGGFDFDRIMRSGIARCACDDLFLLKDKSFETDWMTIQLVPNLSDEPLADYCQLVAESNPTTFKHFGDTPMGWCSWYYYFKEVTAKGLTLHYTVHDVKVEDVGASDHLLSLTELAWLATRTGGWFTFLLYQCEWRDLKMRESIPLEVFQLDDGYQKHWGDWVPSKDFPEDMREVSGSILRHGFKAGIWLAPFAVDKKSDLVKEHPEWVMKNKRGKRANSGNVGHFFYGLDASRPEVVEFAKGQLEKVTKGWGFNYLKVDFIYAAVLADGDRYDYTRTRAQIADQAVREIRNAVGDEVFLVGCGCPLGSGIGFFNAMRIGPDVDRTWFPFLKWDKWNLPGARNAVRNTITRSFMHRKWWVNDPDCVLFRSGTLFKDEEIIGIATVVALGGGMLMLSDDMAQIPQHRYKIATSLMPPSNLAAIPLDLFRAEEPTELLLRLDGPTGPWMLLALCNWSHSVTDKTFWLSRLFRTEEKSLHILEFWTQKYSRMKSSEPIKARIHAHSAVLFAIRVAEDDSVTRYVGSDFHVTSGMEVVNMSSSSTKLQLELNVKRSTKDAHVTVFLPFDPQLSVKTSGSANDPIRKAERVGPDHRIWKVPVGLKEKGGTLIIEQE</sequence>
<comment type="caution">
    <text evidence="4">The sequence shown here is derived from an EMBL/GenBank/DDBJ whole genome shotgun (WGS) entry which is preliminary data.</text>
</comment>
<dbReference type="InterPro" id="IPR013785">
    <property type="entry name" value="Aldolase_TIM"/>
</dbReference>
<organism evidence="4 5">
    <name type="scientific">Rhodosorus marinus</name>
    <dbReference type="NCBI Taxonomy" id="101924"/>
    <lineage>
        <taxon>Eukaryota</taxon>
        <taxon>Rhodophyta</taxon>
        <taxon>Stylonematophyceae</taxon>
        <taxon>Stylonematales</taxon>
        <taxon>Stylonemataceae</taxon>
        <taxon>Rhodosorus</taxon>
    </lineage>
</organism>
<dbReference type="Proteomes" id="UP001157974">
    <property type="component" value="Unassembled WGS sequence"/>
</dbReference>
<evidence type="ECO:0008006" key="6">
    <source>
        <dbReference type="Google" id="ProtNLM"/>
    </source>
</evidence>
<dbReference type="SUPFAM" id="SSF51445">
    <property type="entry name" value="(Trans)glycosidases"/>
    <property type="match status" value="1"/>
</dbReference>
<protein>
    <recommendedName>
        <fullName evidence="6">Alpha-galactosidase</fullName>
    </recommendedName>
</protein>
<keyword evidence="2" id="KW-0326">Glycosidase</keyword>
<dbReference type="InterPro" id="IPR017853">
    <property type="entry name" value="GH"/>
</dbReference>
<dbReference type="InterPro" id="IPR002252">
    <property type="entry name" value="Glyco_hydro_36"/>
</dbReference>
<dbReference type="AlphaFoldDB" id="A0AAV8V1E2"/>
<dbReference type="GO" id="GO:0004557">
    <property type="term" value="F:alpha-galactosidase activity"/>
    <property type="evidence" value="ECO:0007669"/>
    <property type="project" value="InterPro"/>
</dbReference>
<accession>A0AAV8V1E2</accession>
<evidence type="ECO:0000256" key="2">
    <source>
        <dbReference type="ARBA" id="ARBA00023295"/>
    </source>
</evidence>
<dbReference type="Pfam" id="PF02065">
    <property type="entry name" value="Melibiase"/>
    <property type="match status" value="1"/>
</dbReference>
<keyword evidence="3" id="KW-0812">Transmembrane</keyword>
<dbReference type="PANTHER" id="PTHR43053:SF3">
    <property type="entry name" value="ALPHA-GALACTOSIDASE C-RELATED"/>
    <property type="match status" value="1"/>
</dbReference>
<name>A0AAV8V1E2_9RHOD</name>
<dbReference type="Gene3D" id="3.20.20.70">
    <property type="entry name" value="Aldolase class I"/>
    <property type="match status" value="1"/>
</dbReference>
<feature type="transmembrane region" description="Helical" evidence="3">
    <location>
        <begin position="156"/>
        <end position="175"/>
    </location>
</feature>
<evidence type="ECO:0000313" key="4">
    <source>
        <dbReference type="EMBL" id="KAJ8907238.1"/>
    </source>
</evidence>